<protein>
    <submittedName>
        <fullName evidence="3">Uncharacterized protein</fullName>
    </submittedName>
</protein>
<dbReference type="Proteomes" id="UP000887561">
    <property type="component" value="Unplaced"/>
</dbReference>
<evidence type="ECO:0000313" key="3">
    <source>
        <dbReference type="WBParaSite" id="scaffold41317_cov315.g23825"/>
    </source>
</evidence>
<feature type="region of interest" description="Disordered" evidence="1">
    <location>
        <begin position="1"/>
        <end position="65"/>
    </location>
</feature>
<evidence type="ECO:0000313" key="2">
    <source>
        <dbReference type="Proteomes" id="UP000887561"/>
    </source>
</evidence>
<dbReference type="WBParaSite" id="scaffold41317_cov315.g23825">
    <property type="protein sequence ID" value="scaffold41317_cov315.g23825"/>
    <property type="gene ID" value="scaffold41317_cov315.g23825"/>
</dbReference>
<keyword evidence="2" id="KW-1185">Reference proteome</keyword>
<feature type="compositionally biased region" description="Polar residues" evidence="1">
    <location>
        <begin position="35"/>
        <end position="44"/>
    </location>
</feature>
<sequence length="65" mass="7400">MSTEIDFPRGGSTRLQSPLQTVWKKDNKEKRGVKRNSSNTQNPSKDPKCPVDNDSEDYATAFRQN</sequence>
<name>A0A915MHI5_MELJA</name>
<organism evidence="2 3">
    <name type="scientific">Meloidogyne javanica</name>
    <name type="common">Root-knot nematode worm</name>
    <dbReference type="NCBI Taxonomy" id="6303"/>
    <lineage>
        <taxon>Eukaryota</taxon>
        <taxon>Metazoa</taxon>
        <taxon>Ecdysozoa</taxon>
        <taxon>Nematoda</taxon>
        <taxon>Chromadorea</taxon>
        <taxon>Rhabditida</taxon>
        <taxon>Tylenchina</taxon>
        <taxon>Tylenchomorpha</taxon>
        <taxon>Tylenchoidea</taxon>
        <taxon>Meloidogynidae</taxon>
        <taxon>Meloidogyninae</taxon>
        <taxon>Meloidogyne</taxon>
        <taxon>Meloidogyne incognita group</taxon>
    </lineage>
</organism>
<reference evidence="3" key="1">
    <citation type="submission" date="2022-11" db="UniProtKB">
        <authorList>
            <consortium name="WormBaseParasite"/>
        </authorList>
    </citation>
    <scope>IDENTIFICATION</scope>
</reference>
<dbReference type="AlphaFoldDB" id="A0A915MHI5"/>
<accession>A0A915MHI5</accession>
<proteinExistence type="predicted"/>
<evidence type="ECO:0000256" key="1">
    <source>
        <dbReference type="SAM" id="MobiDB-lite"/>
    </source>
</evidence>